<proteinExistence type="predicted"/>
<dbReference type="EMBL" id="VSSQ01017386">
    <property type="protein sequence ID" value="MPM59640.1"/>
    <property type="molecule type" value="Genomic_DNA"/>
</dbReference>
<comment type="caution">
    <text evidence="1">The sequence shown here is derived from an EMBL/GenBank/DDBJ whole genome shotgun (WGS) entry which is preliminary data.</text>
</comment>
<reference evidence="1" key="1">
    <citation type="submission" date="2019-08" db="EMBL/GenBank/DDBJ databases">
        <authorList>
            <person name="Kucharzyk K."/>
            <person name="Murdoch R.W."/>
            <person name="Higgins S."/>
            <person name="Loffler F."/>
        </authorList>
    </citation>
    <scope>NUCLEOTIDE SEQUENCE</scope>
</reference>
<sequence>MYMKKNKFKNSYPLTQVPYSLFNIFDFTNTKYSSFPVVQ</sequence>
<protein>
    <submittedName>
        <fullName evidence="1">Uncharacterized protein</fullName>
    </submittedName>
</protein>
<accession>A0A645B2F5</accession>
<name>A0A645B2F5_9ZZZZ</name>
<organism evidence="1">
    <name type="scientific">bioreactor metagenome</name>
    <dbReference type="NCBI Taxonomy" id="1076179"/>
    <lineage>
        <taxon>unclassified sequences</taxon>
        <taxon>metagenomes</taxon>
        <taxon>ecological metagenomes</taxon>
    </lineage>
</organism>
<dbReference type="AlphaFoldDB" id="A0A645B2F5"/>
<gene>
    <name evidence="1" type="ORF">SDC9_106486</name>
</gene>
<evidence type="ECO:0000313" key="1">
    <source>
        <dbReference type="EMBL" id="MPM59640.1"/>
    </source>
</evidence>